<sequence>MTALPGPSRPRTGSGRLPLAKRTTPLSLRRLNRWQAESLREDLADLYAESCATPPGWEHRGRKDFLRRLTHDTWRPGFTMLTAQAPGLVGYAFGFPIARDGSWWTGFRGPLPQHIAQLTTSGQVFAISGTVVRPSERYHGLADRLQEHLLADHRALLGATLVDRTHRAACAGFRSRGWHDIGLLYRPPGPTVLRALVLPLAERTAAEPGDLAHPARVQ</sequence>
<evidence type="ECO:0008006" key="4">
    <source>
        <dbReference type="Google" id="ProtNLM"/>
    </source>
</evidence>
<comment type="caution">
    <text evidence="2">The sequence shown here is derived from an EMBL/GenBank/DDBJ whole genome shotgun (WGS) entry which is preliminary data.</text>
</comment>
<dbReference type="InterPro" id="IPR016181">
    <property type="entry name" value="Acyl_CoA_acyltransferase"/>
</dbReference>
<dbReference type="SUPFAM" id="SSF55729">
    <property type="entry name" value="Acyl-CoA N-acyltransferases (Nat)"/>
    <property type="match status" value="1"/>
</dbReference>
<dbReference type="EMBL" id="JBIAHM010000011">
    <property type="protein sequence ID" value="MFE9602779.1"/>
    <property type="molecule type" value="Genomic_DNA"/>
</dbReference>
<evidence type="ECO:0000313" key="2">
    <source>
        <dbReference type="EMBL" id="MFE9602779.1"/>
    </source>
</evidence>
<name>A0ABW6M9G6_9ACTN</name>
<feature type="region of interest" description="Disordered" evidence="1">
    <location>
        <begin position="1"/>
        <end position="20"/>
    </location>
</feature>
<dbReference type="Proteomes" id="UP001601303">
    <property type="component" value="Unassembled WGS sequence"/>
</dbReference>
<gene>
    <name evidence="2" type="ORF">ACFYNQ_29980</name>
</gene>
<reference evidence="2 3" key="1">
    <citation type="submission" date="2024-10" db="EMBL/GenBank/DDBJ databases">
        <title>The Natural Products Discovery Center: Release of the First 8490 Sequenced Strains for Exploring Actinobacteria Biosynthetic Diversity.</title>
        <authorList>
            <person name="Kalkreuter E."/>
            <person name="Kautsar S.A."/>
            <person name="Yang D."/>
            <person name="Bader C.D."/>
            <person name="Teijaro C.N."/>
            <person name="Fluegel L."/>
            <person name="Davis C.M."/>
            <person name="Simpson J.R."/>
            <person name="Lauterbach L."/>
            <person name="Steele A.D."/>
            <person name="Gui C."/>
            <person name="Meng S."/>
            <person name="Li G."/>
            <person name="Viehrig K."/>
            <person name="Ye F."/>
            <person name="Su P."/>
            <person name="Kiefer A.F."/>
            <person name="Nichols A."/>
            <person name="Cepeda A.J."/>
            <person name="Yan W."/>
            <person name="Fan B."/>
            <person name="Jiang Y."/>
            <person name="Adhikari A."/>
            <person name="Zheng C.-J."/>
            <person name="Schuster L."/>
            <person name="Cowan T.M."/>
            <person name="Smanski M.J."/>
            <person name="Chevrette M.G."/>
            <person name="De Carvalho L.P.S."/>
            <person name="Shen B."/>
        </authorList>
    </citation>
    <scope>NUCLEOTIDE SEQUENCE [LARGE SCALE GENOMIC DNA]</scope>
    <source>
        <strain evidence="2 3">NPDC006488</strain>
    </source>
</reference>
<organism evidence="2 3">
    <name type="scientific">Streptomyces hokutonensis</name>
    <dbReference type="NCBI Taxonomy" id="1306990"/>
    <lineage>
        <taxon>Bacteria</taxon>
        <taxon>Bacillati</taxon>
        <taxon>Actinomycetota</taxon>
        <taxon>Actinomycetes</taxon>
        <taxon>Kitasatosporales</taxon>
        <taxon>Streptomycetaceae</taxon>
        <taxon>Streptomyces</taxon>
    </lineage>
</organism>
<proteinExistence type="predicted"/>
<accession>A0ABW6M9G6</accession>
<dbReference type="RefSeq" id="WP_388110901.1">
    <property type="nucleotide sequence ID" value="NZ_JBIAHM010000011.1"/>
</dbReference>
<evidence type="ECO:0000313" key="3">
    <source>
        <dbReference type="Proteomes" id="UP001601303"/>
    </source>
</evidence>
<evidence type="ECO:0000256" key="1">
    <source>
        <dbReference type="SAM" id="MobiDB-lite"/>
    </source>
</evidence>
<protein>
    <recommendedName>
        <fullName evidence="4">N-acetyltransferase domain-containing protein</fullName>
    </recommendedName>
</protein>
<dbReference type="Gene3D" id="3.40.630.30">
    <property type="match status" value="1"/>
</dbReference>
<keyword evidence="3" id="KW-1185">Reference proteome</keyword>